<name>A0A0L8G1I1_OCTBM</name>
<sequence length="191" mass="21802">MASRVENITLRYCSTCILILVCSLFFARVNSIYKEEDDIPDCGTHSACKTVIEYGETMYRSKLDICKCPGETSCPTSHSIVRYIGVKTDEPCPRFTMYYCKPLNLEKLQTCKEGEVSMSFKGSKVLPSTVKEVFCHCPKPDPLHLSVIENYGFKKTEFYSCSMSGAIIENTYLVYCKVEQKFFGRERNISF</sequence>
<dbReference type="OrthoDB" id="10309277at2759"/>
<reference evidence="1" key="1">
    <citation type="submission" date="2015-07" db="EMBL/GenBank/DDBJ databases">
        <title>MeaNS - Measles Nucleotide Surveillance Program.</title>
        <authorList>
            <person name="Tran T."/>
            <person name="Druce J."/>
        </authorList>
    </citation>
    <scope>NUCLEOTIDE SEQUENCE</scope>
    <source>
        <strain evidence="1">UCB-OBI-ISO-001</strain>
        <tissue evidence="1">Gonad</tissue>
    </source>
</reference>
<accession>A0A0L8G1I1</accession>
<dbReference type="EMBL" id="KQ424530">
    <property type="protein sequence ID" value="KOF70877.1"/>
    <property type="molecule type" value="Genomic_DNA"/>
</dbReference>
<dbReference type="AlphaFoldDB" id="A0A0L8G1I1"/>
<evidence type="ECO:0000313" key="1">
    <source>
        <dbReference type="EMBL" id="KOF70877.1"/>
    </source>
</evidence>
<protein>
    <submittedName>
        <fullName evidence="1">Uncharacterized protein</fullName>
    </submittedName>
</protein>
<proteinExistence type="predicted"/>
<dbReference type="Gene3D" id="2.20.20.160">
    <property type="match status" value="1"/>
</dbReference>
<gene>
    <name evidence="1" type="ORF">OCBIM_22002061mg</name>
</gene>
<organism evidence="1">
    <name type="scientific">Octopus bimaculoides</name>
    <name type="common">California two-spotted octopus</name>
    <dbReference type="NCBI Taxonomy" id="37653"/>
    <lineage>
        <taxon>Eukaryota</taxon>
        <taxon>Metazoa</taxon>
        <taxon>Spiralia</taxon>
        <taxon>Lophotrochozoa</taxon>
        <taxon>Mollusca</taxon>
        <taxon>Cephalopoda</taxon>
        <taxon>Coleoidea</taxon>
        <taxon>Octopodiformes</taxon>
        <taxon>Octopoda</taxon>
        <taxon>Incirrata</taxon>
        <taxon>Octopodidae</taxon>
        <taxon>Octopus</taxon>
    </lineage>
</organism>